<feature type="chain" id="PRO_5002869854" evidence="2">
    <location>
        <begin position="19"/>
        <end position="267"/>
    </location>
</feature>
<dbReference type="HOGENOM" id="CLU_1043858_0_0_1"/>
<name>B8CFJ8_THAPS</name>
<dbReference type="GeneID" id="7443875"/>
<dbReference type="KEGG" id="tps:THAPSDRAFT_11789"/>
<dbReference type="RefSeq" id="XP_002294859.1">
    <property type="nucleotide sequence ID" value="XM_002294823.1"/>
</dbReference>
<feature type="region of interest" description="Disordered" evidence="1">
    <location>
        <begin position="22"/>
        <end position="46"/>
    </location>
</feature>
<evidence type="ECO:0000256" key="2">
    <source>
        <dbReference type="SAM" id="SignalP"/>
    </source>
</evidence>
<sequence length="267" mass="28002">MRHATATLLLLLTSSVDGFAPSSSFTRRSSTQQQHHPTQSKRQHQTQLTLLPIDSSSLLTSSDWVDGLISNLGALALIGSVGAGVYTSALAEMEKNGMGVFDGEGTSDDVGEVEERPAPVLFDDVVAVVDSGATVSEEAVVVEEVEVVEEMGDVVGEVLAVQAAPAKAIPTSETVLKATDKAIAEVKAKGVRETKEKLKPKEQQQSASAVVADDAKETKKEEVAVEITKRSSGTKRKIAQGVALTVAAVGVAVARNVVKAWLGRGML</sequence>
<evidence type="ECO:0000313" key="3">
    <source>
        <dbReference type="EMBL" id="EED87639.1"/>
    </source>
</evidence>
<accession>B8CFJ8</accession>
<dbReference type="eggNOG" id="ENOG502T8BF">
    <property type="taxonomic scope" value="Eukaryota"/>
</dbReference>
<keyword evidence="2" id="KW-0732">Signal</keyword>
<reference evidence="3 4" key="2">
    <citation type="journal article" date="2008" name="Nature">
        <title>The Phaeodactylum genome reveals the evolutionary history of diatom genomes.</title>
        <authorList>
            <person name="Bowler C."/>
            <person name="Allen A.E."/>
            <person name="Badger J.H."/>
            <person name="Grimwood J."/>
            <person name="Jabbari K."/>
            <person name="Kuo A."/>
            <person name="Maheswari U."/>
            <person name="Martens C."/>
            <person name="Maumus F."/>
            <person name="Otillar R.P."/>
            <person name="Rayko E."/>
            <person name="Salamov A."/>
            <person name="Vandepoele K."/>
            <person name="Beszteri B."/>
            <person name="Gruber A."/>
            <person name="Heijde M."/>
            <person name="Katinka M."/>
            <person name="Mock T."/>
            <person name="Valentin K."/>
            <person name="Verret F."/>
            <person name="Berges J.A."/>
            <person name="Brownlee C."/>
            <person name="Cadoret J.P."/>
            <person name="Chiovitti A."/>
            <person name="Choi C.J."/>
            <person name="Coesel S."/>
            <person name="De Martino A."/>
            <person name="Detter J.C."/>
            <person name="Durkin C."/>
            <person name="Falciatore A."/>
            <person name="Fournet J."/>
            <person name="Haruta M."/>
            <person name="Huysman M.J."/>
            <person name="Jenkins B.D."/>
            <person name="Jiroutova K."/>
            <person name="Jorgensen R.E."/>
            <person name="Joubert Y."/>
            <person name="Kaplan A."/>
            <person name="Kroger N."/>
            <person name="Kroth P.G."/>
            <person name="La Roche J."/>
            <person name="Lindquist E."/>
            <person name="Lommer M."/>
            <person name="Martin-Jezequel V."/>
            <person name="Lopez P.J."/>
            <person name="Lucas S."/>
            <person name="Mangogna M."/>
            <person name="McGinnis K."/>
            <person name="Medlin L.K."/>
            <person name="Montsant A."/>
            <person name="Oudot-Le Secq M.P."/>
            <person name="Napoli C."/>
            <person name="Obornik M."/>
            <person name="Parker M.S."/>
            <person name="Petit J.L."/>
            <person name="Porcel B.M."/>
            <person name="Poulsen N."/>
            <person name="Robison M."/>
            <person name="Rychlewski L."/>
            <person name="Rynearson T.A."/>
            <person name="Schmutz J."/>
            <person name="Shapiro H."/>
            <person name="Siaut M."/>
            <person name="Stanley M."/>
            <person name="Sussman M.R."/>
            <person name="Taylor A.R."/>
            <person name="Vardi A."/>
            <person name="von Dassow P."/>
            <person name="Vyverman W."/>
            <person name="Willis A."/>
            <person name="Wyrwicz L.S."/>
            <person name="Rokhsar D.S."/>
            <person name="Weissenbach J."/>
            <person name="Armbrust E.V."/>
            <person name="Green B.R."/>
            <person name="Van de Peer Y."/>
            <person name="Grigoriev I.V."/>
        </authorList>
    </citation>
    <scope>NUCLEOTIDE SEQUENCE [LARGE SCALE GENOMIC DNA]</scope>
    <source>
        <strain evidence="3 4">CCMP1335</strain>
    </source>
</reference>
<evidence type="ECO:0000256" key="1">
    <source>
        <dbReference type="SAM" id="MobiDB-lite"/>
    </source>
</evidence>
<proteinExistence type="predicted"/>
<dbReference type="AlphaFoldDB" id="B8CFJ8"/>
<feature type="signal peptide" evidence="2">
    <location>
        <begin position="1"/>
        <end position="18"/>
    </location>
</feature>
<feature type="compositionally biased region" description="Low complexity" evidence="1">
    <location>
        <begin position="22"/>
        <end position="37"/>
    </location>
</feature>
<organism evidence="3 4">
    <name type="scientific">Thalassiosira pseudonana</name>
    <name type="common">Marine diatom</name>
    <name type="synonym">Cyclotella nana</name>
    <dbReference type="NCBI Taxonomy" id="35128"/>
    <lineage>
        <taxon>Eukaryota</taxon>
        <taxon>Sar</taxon>
        <taxon>Stramenopiles</taxon>
        <taxon>Ochrophyta</taxon>
        <taxon>Bacillariophyta</taxon>
        <taxon>Coscinodiscophyceae</taxon>
        <taxon>Thalassiosirophycidae</taxon>
        <taxon>Thalassiosirales</taxon>
        <taxon>Thalassiosiraceae</taxon>
        <taxon>Thalassiosira</taxon>
    </lineage>
</organism>
<dbReference type="PaxDb" id="35128-Thaps11789"/>
<dbReference type="EMBL" id="CM000653">
    <property type="protein sequence ID" value="EED87639.1"/>
    <property type="molecule type" value="Genomic_DNA"/>
</dbReference>
<keyword evidence="4" id="KW-1185">Reference proteome</keyword>
<protein>
    <submittedName>
        <fullName evidence="3">Uncharacterized protein</fullName>
    </submittedName>
</protein>
<gene>
    <name evidence="3" type="ORF">THAPSDRAFT_11789</name>
</gene>
<evidence type="ECO:0000313" key="4">
    <source>
        <dbReference type="Proteomes" id="UP000001449"/>
    </source>
</evidence>
<reference evidence="3 4" key="1">
    <citation type="journal article" date="2004" name="Science">
        <title>The genome of the diatom Thalassiosira pseudonana: ecology, evolution, and metabolism.</title>
        <authorList>
            <person name="Armbrust E.V."/>
            <person name="Berges J.A."/>
            <person name="Bowler C."/>
            <person name="Green B.R."/>
            <person name="Martinez D."/>
            <person name="Putnam N.H."/>
            <person name="Zhou S."/>
            <person name="Allen A.E."/>
            <person name="Apt K.E."/>
            <person name="Bechner M."/>
            <person name="Brzezinski M.A."/>
            <person name="Chaal B.K."/>
            <person name="Chiovitti A."/>
            <person name="Davis A.K."/>
            <person name="Demarest M.S."/>
            <person name="Detter J.C."/>
            <person name="Glavina T."/>
            <person name="Goodstein D."/>
            <person name="Hadi M.Z."/>
            <person name="Hellsten U."/>
            <person name="Hildebrand M."/>
            <person name="Jenkins B.D."/>
            <person name="Jurka J."/>
            <person name="Kapitonov V.V."/>
            <person name="Kroger N."/>
            <person name="Lau W.W."/>
            <person name="Lane T.W."/>
            <person name="Larimer F.W."/>
            <person name="Lippmeier J.C."/>
            <person name="Lucas S."/>
            <person name="Medina M."/>
            <person name="Montsant A."/>
            <person name="Obornik M."/>
            <person name="Parker M.S."/>
            <person name="Palenik B."/>
            <person name="Pazour G.J."/>
            <person name="Richardson P.M."/>
            <person name="Rynearson T.A."/>
            <person name="Saito M.A."/>
            <person name="Schwartz D.C."/>
            <person name="Thamatrakoln K."/>
            <person name="Valentin K."/>
            <person name="Vardi A."/>
            <person name="Wilkerson F.P."/>
            <person name="Rokhsar D.S."/>
        </authorList>
    </citation>
    <scope>NUCLEOTIDE SEQUENCE [LARGE SCALE GENOMIC DNA]</scope>
    <source>
        <strain evidence="3 4">CCMP1335</strain>
    </source>
</reference>
<dbReference type="InParanoid" id="B8CFJ8"/>
<dbReference type="Proteomes" id="UP000001449">
    <property type="component" value="Chromosome 22"/>
</dbReference>